<evidence type="ECO:0000256" key="1">
    <source>
        <dbReference type="ARBA" id="ARBA00009437"/>
    </source>
</evidence>
<evidence type="ECO:0000259" key="8">
    <source>
        <dbReference type="PROSITE" id="PS50931"/>
    </source>
</evidence>
<dbReference type="HOGENOM" id="CLU_039613_16_1_5"/>
<dbReference type="AlphaFoldDB" id="A0A0B4XFX2"/>
<comment type="function">
    <text evidence="5">Transcriptional regulator of the ttuABCDE tartrate utilization operon.</text>
</comment>
<keyword evidence="3" id="KW-0238">DNA-binding</keyword>
<dbReference type="PANTHER" id="PTHR30537:SF1">
    <property type="entry name" value="HTH-TYPE TRANSCRIPTIONAL REGULATOR PGRR"/>
    <property type="match status" value="1"/>
</dbReference>
<dbReference type="PANTHER" id="PTHR30537">
    <property type="entry name" value="HTH-TYPE TRANSCRIPTIONAL REGULATOR"/>
    <property type="match status" value="1"/>
</dbReference>
<evidence type="ECO:0000256" key="6">
    <source>
        <dbReference type="ARBA" id="ARBA00067332"/>
    </source>
</evidence>
<dbReference type="CDD" id="cd08474">
    <property type="entry name" value="PBP2_CrgA_like_5"/>
    <property type="match status" value="1"/>
</dbReference>
<accession>A0A0B4XFX2</accession>
<dbReference type="GO" id="GO:0003700">
    <property type="term" value="F:DNA-binding transcription factor activity"/>
    <property type="evidence" value="ECO:0007669"/>
    <property type="project" value="InterPro"/>
</dbReference>
<dbReference type="GO" id="GO:0043565">
    <property type="term" value="F:sequence-specific DNA binding"/>
    <property type="evidence" value="ECO:0007669"/>
    <property type="project" value="TreeGrafter"/>
</dbReference>
<dbReference type="InterPro" id="IPR000847">
    <property type="entry name" value="LysR_HTH_N"/>
</dbReference>
<dbReference type="PRINTS" id="PR00039">
    <property type="entry name" value="HTHLYSR"/>
</dbReference>
<comment type="similarity">
    <text evidence="1">Belongs to the LysR transcriptional regulatory family.</text>
</comment>
<dbReference type="InterPro" id="IPR058163">
    <property type="entry name" value="LysR-type_TF_proteobact-type"/>
</dbReference>
<keyword evidence="2" id="KW-0805">Transcription regulation</keyword>
<dbReference type="Pfam" id="PF00126">
    <property type="entry name" value="HTH_1"/>
    <property type="match status" value="1"/>
</dbReference>
<dbReference type="GO" id="GO:0006351">
    <property type="term" value="P:DNA-templated transcription"/>
    <property type="evidence" value="ECO:0007669"/>
    <property type="project" value="TreeGrafter"/>
</dbReference>
<dbReference type="FunFam" id="1.10.10.10:FF:000001">
    <property type="entry name" value="LysR family transcriptional regulator"/>
    <property type="match status" value="1"/>
</dbReference>
<evidence type="ECO:0000256" key="3">
    <source>
        <dbReference type="ARBA" id="ARBA00023125"/>
    </source>
</evidence>
<keyword evidence="9" id="KW-0614">Plasmid</keyword>
<dbReference type="SUPFAM" id="SSF53850">
    <property type="entry name" value="Periplasmic binding protein-like II"/>
    <property type="match status" value="1"/>
</dbReference>
<dbReference type="PROSITE" id="PS51257">
    <property type="entry name" value="PROKAR_LIPOPROTEIN"/>
    <property type="match status" value="1"/>
</dbReference>
<protein>
    <recommendedName>
        <fullName evidence="6">HTH-type transcriptional regulator TtuA</fullName>
    </recommendedName>
    <alternativeName>
        <fullName evidence="7">Tartrate utilization transcriptional regulator</fullName>
    </alternativeName>
</protein>
<dbReference type="PROSITE" id="PS50931">
    <property type="entry name" value="HTH_LYSR"/>
    <property type="match status" value="1"/>
</dbReference>
<dbReference type="KEGG" id="rga:RGR602_PC01641"/>
<organism evidence="9 10">
    <name type="scientific">Rhizobium gallicum bv. gallicum R602sp</name>
    <dbReference type="NCBI Taxonomy" id="1041138"/>
    <lineage>
        <taxon>Bacteria</taxon>
        <taxon>Pseudomonadati</taxon>
        <taxon>Pseudomonadota</taxon>
        <taxon>Alphaproteobacteria</taxon>
        <taxon>Hyphomicrobiales</taxon>
        <taxon>Rhizobiaceae</taxon>
        <taxon>Rhizobium/Agrobacterium group</taxon>
        <taxon>Rhizobium</taxon>
    </lineage>
</organism>
<evidence type="ECO:0000256" key="7">
    <source>
        <dbReference type="ARBA" id="ARBA00083243"/>
    </source>
</evidence>
<dbReference type="InterPro" id="IPR036390">
    <property type="entry name" value="WH_DNA-bd_sf"/>
</dbReference>
<dbReference type="RefSeq" id="WP_040115830.1">
    <property type="nucleotide sequence ID" value="NZ_CP006880.1"/>
</dbReference>
<dbReference type="InterPro" id="IPR005119">
    <property type="entry name" value="LysR_subst-bd"/>
</dbReference>
<dbReference type="Proteomes" id="UP000031368">
    <property type="component" value="Plasmid pRgalR602c"/>
</dbReference>
<proteinExistence type="inferred from homology"/>
<dbReference type="InterPro" id="IPR036388">
    <property type="entry name" value="WH-like_DNA-bd_sf"/>
</dbReference>
<geneLocation type="plasmid" evidence="9 10">
    <name>pRgalR602c</name>
</geneLocation>
<dbReference type="EMBL" id="CP006880">
    <property type="protein sequence ID" value="AJD45665.1"/>
    <property type="molecule type" value="Genomic_DNA"/>
</dbReference>
<reference evidence="9 10" key="1">
    <citation type="submission" date="2013-11" db="EMBL/GenBank/DDBJ databases">
        <title>Complete genome sequence of Rhizobium gallicum bv. gallicum R602.</title>
        <authorList>
            <person name="Bustos P."/>
            <person name="Santamaria R.I."/>
            <person name="Lozano L."/>
            <person name="Acosta J.L."/>
            <person name="Ormeno-Orrillo E."/>
            <person name="Rogel M.A."/>
            <person name="Romero D."/>
            <person name="Cevallos M.A."/>
            <person name="Martinez-Romero E."/>
            <person name="Gonzalez V."/>
        </authorList>
    </citation>
    <scope>NUCLEOTIDE SEQUENCE [LARGE SCALE GENOMIC DNA]</scope>
    <source>
        <strain evidence="9 10">R602</strain>
        <plasmid evidence="9 10">pRgalR602c</plasmid>
    </source>
</reference>
<evidence type="ECO:0000256" key="2">
    <source>
        <dbReference type="ARBA" id="ARBA00023015"/>
    </source>
</evidence>
<evidence type="ECO:0000256" key="5">
    <source>
        <dbReference type="ARBA" id="ARBA00054626"/>
    </source>
</evidence>
<dbReference type="Pfam" id="PF03466">
    <property type="entry name" value="LysR_substrate"/>
    <property type="match status" value="1"/>
</dbReference>
<evidence type="ECO:0000313" key="9">
    <source>
        <dbReference type="EMBL" id="AJD45665.1"/>
    </source>
</evidence>
<dbReference type="Gene3D" id="1.10.10.10">
    <property type="entry name" value="Winged helix-like DNA-binding domain superfamily/Winged helix DNA-binding domain"/>
    <property type="match status" value="1"/>
</dbReference>
<keyword evidence="4" id="KW-0804">Transcription</keyword>
<dbReference type="Gene3D" id="3.40.190.290">
    <property type="match status" value="1"/>
</dbReference>
<evidence type="ECO:0000256" key="4">
    <source>
        <dbReference type="ARBA" id="ARBA00023163"/>
    </source>
</evidence>
<evidence type="ECO:0000313" key="10">
    <source>
        <dbReference type="Proteomes" id="UP000031368"/>
    </source>
</evidence>
<sequence length="296" mass="32392">MDRSRLPQLAIFATVAACGGFRGAAKELGIAPSAVSHAVSSLEAALGVRLFSRTTRSIAVTEEGALLLKRLRPALGEIDLALDAVKEIKNRVAGNLRLSVPPFAAHWLLAPRLAAFSRAYPGVVLEVRVEEPFNDIVAAGLDGGMRLGESLDPDMIAVRMSAPMRASVVASPAYFEEKTVPVHPRQLMDHACIRRRFASGQVYRWEFEKDGEELVLDVDGPLILGDDRLVIEAALDGAGIAFLLENMANAAVEEGRLRWILADWCAPFPGVYLYYPSRRQMRPALRAFIEFFKHAG</sequence>
<gene>
    <name evidence="9" type="ORF">RGR602_PC01641</name>
</gene>
<name>A0A0B4XFX2_9HYPH</name>
<dbReference type="SUPFAM" id="SSF46785">
    <property type="entry name" value="Winged helix' DNA-binding domain"/>
    <property type="match status" value="1"/>
</dbReference>
<feature type="domain" description="HTH lysR-type" evidence="8">
    <location>
        <begin position="1"/>
        <end position="61"/>
    </location>
</feature>
<keyword evidence="10" id="KW-1185">Reference proteome</keyword>